<sequence length="364" mass="40219">MARRRSRSGCCGAAEIDMMVTAGEKKRREASSPAGRQGLRLVRYEELPDYLRDNEYILDYYRSEWPLWDALLSAFSWHNETLNVWTHLGGFLLFLALTVASSLDAFDAGALSIPGFSRSGNATLARIFLGNGLADSAVGTSHTVKGDAALLAEWVVPRWPRLVFMVGSMVCLASSTVSHLLACHSRRFNYFFWSLDYAGISFMIVTSFFPPIYYAFFCQPYSRFLYLSTISLLGLLSIAALLSPALNAPHLRKLRACLFLAMGFSGVVPAAHAVALNWEHRACHVAVALELAMAAAYASGAWVYVNRVPERWRPGAFDLAGHSHQIFHVFVVVGALVHYAAVAVLLDWRDGMPCTTSSAPTFYL</sequence>
<feature type="transmembrane region" description="Helical" evidence="6">
    <location>
        <begin position="190"/>
        <end position="212"/>
    </location>
</feature>
<name>A0A843TTE3_COLES</name>
<accession>A0A843TTE3</accession>
<comment type="caution">
    <text evidence="7">The sequence shown here is derived from an EMBL/GenBank/DDBJ whole genome shotgun (WGS) entry which is preliminary data.</text>
</comment>
<reference evidence="7" key="1">
    <citation type="submission" date="2017-07" db="EMBL/GenBank/DDBJ databases">
        <title>Taro Niue Genome Assembly and Annotation.</title>
        <authorList>
            <person name="Atibalentja N."/>
            <person name="Keating K."/>
            <person name="Fields C.J."/>
        </authorList>
    </citation>
    <scope>NUCLEOTIDE SEQUENCE</scope>
    <source>
        <strain evidence="7">Niue_2</strain>
        <tissue evidence="7">Leaf</tissue>
    </source>
</reference>
<comment type="subcellular location">
    <subcellularLocation>
        <location evidence="1">Membrane</location>
        <topology evidence="1">Multi-pass membrane protein</topology>
    </subcellularLocation>
</comment>
<dbReference type="PANTHER" id="PTHR20855:SF100">
    <property type="entry name" value="HEPTAHELICAL TRANSMEMBRANE PROTEIN 2"/>
    <property type="match status" value="1"/>
</dbReference>
<keyword evidence="5" id="KW-0862">Zinc</keyword>
<evidence type="ECO:0000256" key="5">
    <source>
        <dbReference type="PIRSR" id="PIRSR604254-1"/>
    </source>
</evidence>
<evidence type="ECO:0000256" key="4">
    <source>
        <dbReference type="ARBA" id="ARBA00023136"/>
    </source>
</evidence>
<evidence type="ECO:0000256" key="6">
    <source>
        <dbReference type="SAM" id="Phobius"/>
    </source>
</evidence>
<protein>
    <submittedName>
        <fullName evidence="7">Uncharacterized protein</fullName>
    </submittedName>
</protein>
<feature type="binding site" evidence="5">
    <location>
        <position position="328"/>
    </location>
    <ligand>
        <name>Zn(2+)</name>
        <dbReference type="ChEBI" id="CHEBI:29105"/>
    </ligand>
</feature>
<dbReference type="AlphaFoldDB" id="A0A843TTE3"/>
<keyword evidence="8" id="KW-1185">Reference proteome</keyword>
<dbReference type="GO" id="GO:0016020">
    <property type="term" value="C:membrane"/>
    <property type="evidence" value="ECO:0007669"/>
    <property type="project" value="UniProtKB-SubCell"/>
</dbReference>
<evidence type="ECO:0000256" key="3">
    <source>
        <dbReference type="ARBA" id="ARBA00022989"/>
    </source>
</evidence>
<dbReference type="GO" id="GO:0009744">
    <property type="term" value="P:response to sucrose"/>
    <property type="evidence" value="ECO:0007669"/>
    <property type="project" value="UniProtKB-ARBA"/>
</dbReference>
<feature type="transmembrane region" description="Helical" evidence="6">
    <location>
        <begin position="224"/>
        <end position="246"/>
    </location>
</feature>
<dbReference type="Proteomes" id="UP000652761">
    <property type="component" value="Unassembled WGS sequence"/>
</dbReference>
<dbReference type="OrthoDB" id="529367at2759"/>
<evidence type="ECO:0000313" key="8">
    <source>
        <dbReference type="Proteomes" id="UP000652761"/>
    </source>
</evidence>
<dbReference type="InterPro" id="IPR004254">
    <property type="entry name" value="AdipoR/HlyIII-related"/>
</dbReference>
<feature type="transmembrane region" description="Helical" evidence="6">
    <location>
        <begin position="82"/>
        <end position="103"/>
    </location>
</feature>
<feature type="binding site" evidence="5">
    <location>
        <position position="324"/>
    </location>
    <ligand>
        <name>Zn(2+)</name>
        <dbReference type="ChEBI" id="CHEBI:29105"/>
    </ligand>
</feature>
<keyword evidence="4 6" id="KW-0472">Membrane</keyword>
<dbReference type="EMBL" id="NMUH01000224">
    <property type="protein sequence ID" value="MQL74828.1"/>
    <property type="molecule type" value="Genomic_DNA"/>
</dbReference>
<evidence type="ECO:0000256" key="2">
    <source>
        <dbReference type="ARBA" id="ARBA00022692"/>
    </source>
</evidence>
<evidence type="ECO:0000256" key="1">
    <source>
        <dbReference type="ARBA" id="ARBA00004141"/>
    </source>
</evidence>
<feature type="transmembrane region" description="Helical" evidence="6">
    <location>
        <begin position="326"/>
        <end position="346"/>
    </location>
</feature>
<keyword evidence="2 6" id="KW-0812">Transmembrane</keyword>
<dbReference type="GO" id="GO:0009725">
    <property type="term" value="P:response to hormone"/>
    <property type="evidence" value="ECO:0007669"/>
    <property type="project" value="UniProtKB-ARBA"/>
</dbReference>
<feature type="binding site" evidence="5">
    <location>
        <position position="179"/>
    </location>
    <ligand>
        <name>Zn(2+)</name>
        <dbReference type="ChEBI" id="CHEBI:29105"/>
    </ligand>
</feature>
<feature type="transmembrane region" description="Helical" evidence="6">
    <location>
        <begin position="258"/>
        <end position="278"/>
    </location>
</feature>
<dbReference type="Pfam" id="PF03006">
    <property type="entry name" value="HlyIII"/>
    <property type="match status" value="1"/>
</dbReference>
<dbReference type="GO" id="GO:0038023">
    <property type="term" value="F:signaling receptor activity"/>
    <property type="evidence" value="ECO:0007669"/>
    <property type="project" value="TreeGrafter"/>
</dbReference>
<dbReference type="PANTHER" id="PTHR20855">
    <property type="entry name" value="ADIPOR/PROGESTIN RECEPTOR-RELATED"/>
    <property type="match status" value="1"/>
</dbReference>
<organism evidence="7 8">
    <name type="scientific">Colocasia esculenta</name>
    <name type="common">Wild taro</name>
    <name type="synonym">Arum esculentum</name>
    <dbReference type="NCBI Taxonomy" id="4460"/>
    <lineage>
        <taxon>Eukaryota</taxon>
        <taxon>Viridiplantae</taxon>
        <taxon>Streptophyta</taxon>
        <taxon>Embryophyta</taxon>
        <taxon>Tracheophyta</taxon>
        <taxon>Spermatophyta</taxon>
        <taxon>Magnoliopsida</taxon>
        <taxon>Liliopsida</taxon>
        <taxon>Araceae</taxon>
        <taxon>Aroideae</taxon>
        <taxon>Colocasieae</taxon>
        <taxon>Colocasia</taxon>
    </lineage>
</organism>
<evidence type="ECO:0000313" key="7">
    <source>
        <dbReference type="EMBL" id="MQL74828.1"/>
    </source>
</evidence>
<dbReference type="GO" id="GO:0046872">
    <property type="term" value="F:metal ion binding"/>
    <property type="evidence" value="ECO:0007669"/>
    <property type="project" value="UniProtKB-KW"/>
</dbReference>
<keyword evidence="3 6" id="KW-1133">Transmembrane helix</keyword>
<feature type="transmembrane region" description="Helical" evidence="6">
    <location>
        <begin position="284"/>
        <end position="305"/>
    </location>
</feature>
<gene>
    <name evidence="7" type="ORF">Taro_007199</name>
</gene>
<proteinExistence type="predicted"/>
<feature type="transmembrane region" description="Helical" evidence="6">
    <location>
        <begin position="162"/>
        <end position="183"/>
    </location>
</feature>
<keyword evidence="5" id="KW-0479">Metal-binding</keyword>